<reference evidence="1 2" key="1">
    <citation type="submission" date="2020-10" db="EMBL/GenBank/DDBJ databases">
        <title>Ca. Dormibacterota MAGs.</title>
        <authorList>
            <person name="Montgomery K."/>
        </authorList>
    </citation>
    <scope>NUCLEOTIDE SEQUENCE [LARGE SCALE GENOMIC DNA]</scope>
    <source>
        <strain evidence="1">SC8811_S16_3</strain>
    </source>
</reference>
<gene>
    <name evidence="1" type="ORF">JF888_00580</name>
</gene>
<name>A0A934KFM5_9BACT</name>
<dbReference type="AlphaFoldDB" id="A0A934KFM5"/>
<evidence type="ECO:0000313" key="2">
    <source>
        <dbReference type="Proteomes" id="UP000620075"/>
    </source>
</evidence>
<dbReference type="Proteomes" id="UP000620075">
    <property type="component" value="Unassembled WGS sequence"/>
</dbReference>
<organism evidence="1 2">
    <name type="scientific">Candidatus Dormiibacter inghamiae</name>
    <dbReference type="NCBI Taxonomy" id="3127013"/>
    <lineage>
        <taxon>Bacteria</taxon>
        <taxon>Bacillati</taxon>
        <taxon>Candidatus Dormiibacterota</taxon>
        <taxon>Candidatus Dormibacteria</taxon>
        <taxon>Candidatus Dormibacterales</taxon>
        <taxon>Candidatus Dormibacteraceae</taxon>
        <taxon>Candidatus Dormiibacter</taxon>
    </lineage>
</organism>
<evidence type="ECO:0000313" key="1">
    <source>
        <dbReference type="EMBL" id="MBJ7601688.1"/>
    </source>
</evidence>
<accession>A0A934KFM5</accession>
<sequence length="469" mass="50096">MTVQSRPATNILGSWRDLMGLRAMLVAAAVLLLIAGGVLANVGLSRQTSPEGTSQRYLDGLRLGDASSAWSAMEVTQPQQPVEAKLLDESSLKAALATTKPNYRSATVTKTTQDGASAATDIRVSRPEGELQTTLQLRRDDAQRRYGIYPTWRVMVSPAILRATLPEGASDLLVDGQAVHVSGAGEHKVAVLPVPHRVQIQGASLLEAQAVNADATYSAGSEVKVTLLPRLSNLGREKAKAAIKAQFQSCASSTLTAPTGCPQHSNTNARNGLHWQLIGDPTAGASVDFDQDQHLIGSGHFLMTLSYQPPSREGTTGHDVSGGAYQAHLQIKGSELQITSVDQAGSLPNLIRPSAASDDAAKALVKDALQKCASATIVNPTDCPQNTSRDSTNLKNIRWTLNGDPVSDATVSWDGEHQTFAVIGHYDMTLEYDELGTHMRTQSSTKLYQAKLIWDGNAYQLITIEGLLS</sequence>
<dbReference type="EMBL" id="JAEKNQ010000005">
    <property type="protein sequence ID" value="MBJ7601688.1"/>
    <property type="molecule type" value="Genomic_DNA"/>
</dbReference>
<proteinExistence type="predicted"/>
<protein>
    <submittedName>
        <fullName evidence="1">Uncharacterized protein</fullName>
    </submittedName>
</protein>
<comment type="caution">
    <text evidence="1">The sequence shown here is derived from an EMBL/GenBank/DDBJ whole genome shotgun (WGS) entry which is preliminary data.</text>
</comment>